<evidence type="ECO:0000313" key="2">
    <source>
        <dbReference type="EMBL" id="KAK9119522.1"/>
    </source>
</evidence>
<keyword evidence="3" id="KW-1185">Reference proteome</keyword>
<reference evidence="2 3" key="1">
    <citation type="submission" date="2024-01" db="EMBL/GenBank/DDBJ databases">
        <title>Genome assemblies of Stephania.</title>
        <authorList>
            <person name="Yang L."/>
        </authorList>
    </citation>
    <scope>NUCLEOTIDE SEQUENCE [LARGE SCALE GENOMIC DNA]</scope>
    <source>
        <strain evidence="2">JXDWG</strain>
        <tissue evidence="2">Leaf</tissue>
    </source>
</reference>
<dbReference type="EMBL" id="JBBNAG010000007">
    <property type="protein sequence ID" value="KAK9119522.1"/>
    <property type="molecule type" value="Genomic_DNA"/>
</dbReference>
<dbReference type="InterPro" id="IPR043502">
    <property type="entry name" value="DNA/RNA_pol_sf"/>
</dbReference>
<dbReference type="PANTHER" id="PTHR11439:SF503">
    <property type="entry name" value="CYSTEINE-RICH RLK (RECEPTOR-LIKE PROTEIN KINASE) 8"/>
    <property type="match status" value="1"/>
</dbReference>
<feature type="domain" description="Reverse transcriptase Ty1/copia-type" evidence="1">
    <location>
        <begin position="3"/>
        <end position="96"/>
    </location>
</feature>
<dbReference type="Pfam" id="PF07727">
    <property type="entry name" value="RVT_2"/>
    <property type="match status" value="1"/>
</dbReference>
<evidence type="ECO:0000259" key="1">
    <source>
        <dbReference type="Pfam" id="PF07727"/>
    </source>
</evidence>
<gene>
    <name evidence="2" type="ORF">Scep_017615</name>
</gene>
<accession>A0AAP0IRQ7</accession>
<dbReference type="SUPFAM" id="SSF56672">
    <property type="entry name" value="DNA/RNA polymerases"/>
    <property type="match status" value="1"/>
</dbReference>
<dbReference type="PANTHER" id="PTHR11439">
    <property type="entry name" value="GAG-POL-RELATED RETROTRANSPOSON"/>
    <property type="match status" value="1"/>
</dbReference>
<protein>
    <recommendedName>
        <fullName evidence="1">Reverse transcriptase Ty1/copia-type domain-containing protein</fullName>
    </recommendedName>
</protein>
<comment type="caution">
    <text evidence="2">The sequence shown here is derived from an EMBL/GenBank/DDBJ whole genome shotgun (WGS) entry which is preliminary data.</text>
</comment>
<sequence>MSESTLYVKVVDNDLIVLSLYVDDLLVTWSNEGIIEQFKSQIMLNFEMTNLGEMTFFLSMEIQQTQHGIFIGQQKYAREVLKKLNLENCKAISTPFSQNDKLNKEDGAEKIDEGKYRSIIRCLMYLTATRPDIMFSVSLLSRFMHCASELHYKATKRILRYIKGTLLYGLKFENKKELFLHGFFDSDWAGSCDDMRSTSRLLQSWISLF</sequence>
<evidence type="ECO:0000313" key="3">
    <source>
        <dbReference type="Proteomes" id="UP001419268"/>
    </source>
</evidence>
<name>A0AAP0IRQ7_9MAGN</name>
<dbReference type="AlphaFoldDB" id="A0AAP0IRQ7"/>
<proteinExistence type="predicted"/>
<dbReference type="Proteomes" id="UP001419268">
    <property type="component" value="Unassembled WGS sequence"/>
</dbReference>
<dbReference type="InterPro" id="IPR013103">
    <property type="entry name" value="RVT_2"/>
</dbReference>
<organism evidence="2 3">
    <name type="scientific">Stephania cephalantha</name>
    <dbReference type="NCBI Taxonomy" id="152367"/>
    <lineage>
        <taxon>Eukaryota</taxon>
        <taxon>Viridiplantae</taxon>
        <taxon>Streptophyta</taxon>
        <taxon>Embryophyta</taxon>
        <taxon>Tracheophyta</taxon>
        <taxon>Spermatophyta</taxon>
        <taxon>Magnoliopsida</taxon>
        <taxon>Ranunculales</taxon>
        <taxon>Menispermaceae</taxon>
        <taxon>Menispermoideae</taxon>
        <taxon>Cissampelideae</taxon>
        <taxon>Stephania</taxon>
    </lineage>
</organism>